<organism evidence="2 4">
    <name type="scientific">Lentilactobacillus parakefiri</name>
    <dbReference type="NCBI Taxonomy" id="152332"/>
    <lineage>
        <taxon>Bacteria</taxon>
        <taxon>Bacillati</taxon>
        <taxon>Bacillota</taxon>
        <taxon>Bacilli</taxon>
        <taxon>Lactobacillales</taxon>
        <taxon>Lactobacillaceae</taxon>
        <taxon>Lentilactobacillus</taxon>
    </lineage>
</organism>
<accession>A0A224VCH1</accession>
<evidence type="ECO:0000313" key="5">
    <source>
        <dbReference type="Proteomes" id="UP000294668"/>
    </source>
</evidence>
<dbReference type="Proteomes" id="UP000214739">
    <property type="component" value="Unassembled WGS sequence"/>
</dbReference>
<evidence type="ECO:0008006" key="6">
    <source>
        <dbReference type="Google" id="ProtNLM"/>
    </source>
</evidence>
<gene>
    <name evidence="3" type="ORF">C5L28_000174</name>
    <name evidence="2" type="ORF">LPKJCM_00640</name>
</gene>
<reference evidence="3 5" key="2">
    <citation type="journal article" date="2019" name="Appl. Microbiol. Biotechnol.">
        <title>Uncovering carbohydrate metabolism through a genotype-phenotype association study of 56 lactic acid bacteria genomes.</title>
        <authorList>
            <person name="Buron-Moles G."/>
            <person name="Chailyan A."/>
            <person name="Dolejs I."/>
            <person name="Forster J."/>
            <person name="Miks M.H."/>
        </authorList>
    </citation>
    <scope>NUCLEOTIDE SEQUENCE [LARGE SCALE GENOMIC DNA]</scope>
    <source>
        <strain evidence="3 5">DSM 10551</strain>
    </source>
</reference>
<evidence type="ECO:0000313" key="4">
    <source>
        <dbReference type="Proteomes" id="UP000214739"/>
    </source>
</evidence>
<evidence type="ECO:0000256" key="1">
    <source>
        <dbReference type="SAM" id="MobiDB-lite"/>
    </source>
</evidence>
<evidence type="ECO:0000313" key="2">
    <source>
        <dbReference type="EMBL" id="GAW71559.1"/>
    </source>
</evidence>
<feature type="compositionally biased region" description="Polar residues" evidence="1">
    <location>
        <begin position="125"/>
        <end position="136"/>
    </location>
</feature>
<name>A0A224VCH1_9LACO</name>
<keyword evidence="5" id="KW-1185">Reference proteome</keyword>
<dbReference type="AlphaFoldDB" id="A0A224VCH1"/>
<evidence type="ECO:0000313" key="3">
    <source>
        <dbReference type="EMBL" id="TDG90121.1"/>
    </source>
</evidence>
<proteinExistence type="predicted"/>
<reference evidence="2 4" key="1">
    <citation type="journal article" date="2017" name="Biosci Microbiota Food Health">
        <title>Genomic characterization reconfirms the taxonomic status of Lactobacillus parakefiri.</title>
        <authorList>
            <person name="Tanizawa Y."/>
            <person name="Kobayashi H."/>
            <person name="Kaminuma E."/>
            <person name="Sakamoto M."/>
            <person name="Ohkuma M."/>
            <person name="Nakamura Y."/>
            <person name="Arita M."/>
            <person name="Tohno M."/>
        </authorList>
    </citation>
    <scope>NUCLEOTIDE SEQUENCE [LARGE SCALE GENOMIC DNA]</scope>
    <source>
        <strain evidence="2 4">JCM 8573</strain>
    </source>
</reference>
<comment type="caution">
    <text evidence="2">The sequence shown here is derived from an EMBL/GenBank/DDBJ whole genome shotgun (WGS) entry which is preliminary data.</text>
</comment>
<dbReference type="EMBL" id="PUFL01000072">
    <property type="protein sequence ID" value="TDG90121.1"/>
    <property type="molecule type" value="Genomic_DNA"/>
</dbReference>
<dbReference type="EMBL" id="BDGB01000039">
    <property type="protein sequence ID" value="GAW71559.1"/>
    <property type="molecule type" value="Genomic_DNA"/>
</dbReference>
<reference evidence="3" key="3">
    <citation type="submission" date="2019-02" db="EMBL/GenBank/DDBJ databases">
        <authorList>
            <person name="Buron G."/>
            <person name="Chaylann A."/>
            <person name="Dolejs I."/>
            <person name="Forster J."/>
            <person name="Miks M.H."/>
        </authorList>
    </citation>
    <scope>NUCLEOTIDE SEQUENCE</scope>
    <source>
        <strain evidence="3">DSM 10551</strain>
    </source>
</reference>
<dbReference type="Proteomes" id="UP000294668">
    <property type="component" value="Unassembled WGS sequence"/>
</dbReference>
<protein>
    <recommendedName>
        <fullName evidence="6">CHRD domain-containing protein</fullName>
    </recommendedName>
</protein>
<feature type="region of interest" description="Disordered" evidence="1">
    <location>
        <begin position="75"/>
        <end position="136"/>
    </location>
</feature>
<sequence>MTKTYKAEITSLNGDKIGTHPTGEATFTIDGDTLTVEITMDHTSPNTQHWMHFHGFPDGKDAKPATAAQDINHDGYVDLPETEPVSGTTMVPFNDAPEKMDIPTDNLPNFRRGWPFPLQEGGSVGRNQQEVQGSLQ</sequence>